<proteinExistence type="predicted"/>
<dbReference type="PANTHER" id="PTHR36833:SF1">
    <property type="entry name" value="INTEGRAL MEMBRANE TRANSPORT PROTEIN"/>
    <property type="match status" value="1"/>
</dbReference>
<dbReference type="Pfam" id="PF06182">
    <property type="entry name" value="ABC2_membrane_6"/>
    <property type="match status" value="1"/>
</dbReference>
<feature type="transmembrane region" description="Helical" evidence="1">
    <location>
        <begin position="60"/>
        <end position="83"/>
    </location>
</feature>
<feature type="transmembrane region" description="Helical" evidence="1">
    <location>
        <begin position="200"/>
        <end position="221"/>
    </location>
</feature>
<organism evidence="2 3">
    <name type="scientific">Kitasatospora terrestris</name>
    <dbReference type="NCBI Taxonomy" id="258051"/>
    <lineage>
        <taxon>Bacteria</taxon>
        <taxon>Bacillati</taxon>
        <taxon>Actinomycetota</taxon>
        <taxon>Actinomycetes</taxon>
        <taxon>Kitasatosporales</taxon>
        <taxon>Streptomycetaceae</taxon>
        <taxon>Kitasatospora</taxon>
    </lineage>
</organism>
<feature type="transmembrane region" description="Helical" evidence="1">
    <location>
        <begin position="148"/>
        <end position="169"/>
    </location>
</feature>
<evidence type="ECO:0000313" key="2">
    <source>
        <dbReference type="EMBL" id="GAA4838561.1"/>
    </source>
</evidence>
<comment type="caution">
    <text evidence="2">The sequence shown here is derived from an EMBL/GenBank/DDBJ whole genome shotgun (WGS) entry which is preliminary data.</text>
</comment>
<reference evidence="3" key="1">
    <citation type="journal article" date="2019" name="Int. J. Syst. Evol. Microbiol.">
        <title>The Global Catalogue of Microorganisms (GCM) 10K type strain sequencing project: providing services to taxonomists for standard genome sequencing and annotation.</title>
        <authorList>
            <consortium name="The Broad Institute Genomics Platform"/>
            <consortium name="The Broad Institute Genome Sequencing Center for Infectious Disease"/>
            <person name="Wu L."/>
            <person name="Ma J."/>
        </authorList>
    </citation>
    <scope>NUCLEOTIDE SEQUENCE [LARGE SCALE GENOMIC DNA]</scope>
    <source>
        <strain evidence="3">JCM 13006</strain>
    </source>
</reference>
<dbReference type="InterPro" id="IPR010390">
    <property type="entry name" value="ABC-2_transporter-like"/>
</dbReference>
<feature type="transmembrane region" description="Helical" evidence="1">
    <location>
        <begin position="29"/>
        <end position="54"/>
    </location>
</feature>
<evidence type="ECO:0000313" key="3">
    <source>
        <dbReference type="Proteomes" id="UP001501752"/>
    </source>
</evidence>
<protein>
    <submittedName>
        <fullName evidence="2">ABC transporter permease</fullName>
    </submittedName>
</protein>
<feature type="transmembrane region" description="Helical" evidence="1">
    <location>
        <begin position="233"/>
        <end position="253"/>
    </location>
</feature>
<keyword evidence="3" id="KW-1185">Reference proteome</keyword>
<name>A0ABP9DFI3_9ACTN</name>
<sequence>MHPALARLRVTARIVALTFRASLDYRGEFLVNVLFGAVYQTSVIVFASVVLGRFPGMGGWPAHAVLMIVALRMLSHALFWLFFGRIATLAEFVQEGNLDALLLRPLPVYRQVQLATFPSNAFGDLIVGVSLFVAAVLSFDVPWTPARILYTAAALAGGTLLEAAVYTTLSCLHFRFPAAVQWSYWTAELMSTFGNYPLKVLPRAVGWAFTFVLPLAFIAYLPTGVLTGNTAGLGVPAAVAAASPAVGVVAYLVSRLLWNRALRGYTGING</sequence>
<dbReference type="EMBL" id="BAABIS010000001">
    <property type="protein sequence ID" value="GAA4838561.1"/>
    <property type="molecule type" value="Genomic_DNA"/>
</dbReference>
<dbReference type="Proteomes" id="UP001501752">
    <property type="component" value="Unassembled WGS sequence"/>
</dbReference>
<feature type="transmembrane region" description="Helical" evidence="1">
    <location>
        <begin position="114"/>
        <end position="136"/>
    </location>
</feature>
<keyword evidence="1" id="KW-0812">Transmembrane</keyword>
<accession>A0ABP9DFI3</accession>
<keyword evidence="1" id="KW-1133">Transmembrane helix</keyword>
<dbReference type="PANTHER" id="PTHR36833">
    <property type="entry name" value="SLR0610 PROTEIN-RELATED"/>
    <property type="match status" value="1"/>
</dbReference>
<keyword evidence="1" id="KW-0472">Membrane</keyword>
<gene>
    <name evidence="2" type="ORF">GCM10023235_12260</name>
</gene>
<evidence type="ECO:0000256" key="1">
    <source>
        <dbReference type="SAM" id="Phobius"/>
    </source>
</evidence>